<dbReference type="PIRSF" id="PIRSF006060">
    <property type="entry name" value="AA_transporter"/>
    <property type="match status" value="1"/>
</dbReference>
<dbReference type="Gene3D" id="1.20.1740.10">
    <property type="entry name" value="Amino acid/polyamine transporter I"/>
    <property type="match status" value="1"/>
</dbReference>
<evidence type="ECO:0008006" key="9">
    <source>
        <dbReference type="Google" id="ProtNLM"/>
    </source>
</evidence>
<accession>A0AA48I2S9</accession>
<dbReference type="RefSeq" id="XP_060455322.1">
    <property type="nucleotide sequence ID" value="XM_060598538.1"/>
</dbReference>
<evidence type="ECO:0000256" key="3">
    <source>
        <dbReference type="ARBA" id="ARBA00022692"/>
    </source>
</evidence>
<gene>
    <name evidence="7" type="ORF">CcaverHIS019_0301260</name>
</gene>
<dbReference type="Pfam" id="PF13520">
    <property type="entry name" value="AA_permease_2"/>
    <property type="match status" value="1"/>
</dbReference>
<feature type="transmembrane region" description="Helical" evidence="6">
    <location>
        <begin position="30"/>
        <end position="57"/>
    </location>
</feature>
<evidence type="ECO:0000256" key="4">
    <source>
        <dbReference type="ARBA" id="ARBA00022989"/>
    </source>
</evidence>
<dbReference type="InterPro" id="IPR002293">
    <property type="entry name" value="AA/rel_permease1"/>
</dbReference>
<feature type="transmembrane region" description="Helical" evidence="6">
    <location>
        <begin position="467"/>
        <end position="488"/>
    </location>
</feature>
<dbReference type="PANTHER" id="PTHR45649:SF14">
    <property type="entry name" value="GABA PERMEASE"/>
    <property type="match status" value="1"/>
</dbReference>
<feature type="transmembrane region" description="Helical" evidence="6">
    <location>
        <begin position="185"/>
        <end position="205"/>
    </location>
</feature>
<feature type="transmembrane region" description="Helical" evidence="6">
    <location>
        <begin position="395"/>
        <end position="417"/>
    </location>
</feature>
<sequence length="510" mass="54754">MSQEPSSPDLSKKELDVGVAMHDVQLERNFSFLAILGVSFSILNSWTAMSASLPLVLGSGGSIAMVWGLLVSALGTLAMAVSLAEVCHVLPLSGGQYDWSYVLAPDGWKERLSFLAGWNGAAGWVALSAAAPVLGSGFISGLIALWNPDFAVQPWQFFLLFMAIATIAFVLNVFGVRALPTIDRFAGVWSIVGFVVASIVCLACADSYQKPKAVFATFTNVTGWSDGMAFLLGLLQSTFGLTAFDAASHLVEEMPRPYIHAPRVMVLAIVLGAATSWIFMIVVLFSLQDFDAVLSAATGPLLQIYYQATSSRVGATCLMMFNLVAMVLAGQGILTVSSRLVLTFARDRGLGPASLIAGVHPRFKAPVWCIVFITVWVTAFGLINLGNSVTTNAILSSSVVFLQISYFIPIAIVFVRGASAFGEHTEHAKWSLGRWRRLINGVALAFCTVTSVTFCFPPAIPVLSGTTMNWVVVVVALVWLVAGITWVIDGRRRFRGPTALEERLEIARAA</sequence>
<keyword evidence="8" id="KW-1185">Reference proteome</keyword>
<protein>
    <recommendedName>
        <fullName evidence="9">Amino acid transporter</fullName>
    </recommendedName>
</protein>
<dbReference type="Proteomes" id="UP001233271">
    <property type="component" value="Chromosome 3"/>
</dbReference>
<evidence type="ECO:0000256" key="1">
    <source>
        <dbReference type="ARBA" id="ARBA00004141"/>
    </source>
</evidence>
<name>A0AA48I2S9_9TREE</name>
<feature type="transmembrane region" description="Helical" evidence="6">
    <location>
        <begin position="264"/>
        <end position="287"/>
    </location>
</feature>
<dbReference type="GeneID" id="85493927"/>
<evidence type="ECO:0000256" key="6">
    <source>
        <dbReference type="SAM" id="Phobius"/>
    </source>
</evidence>
<proteinExistence type="predicted"/>
<evidence type="ECO:0000313" key="8">
    <source>
        <dbReference type="Proteomes" id="UP001233271"/>
    </source>
</evidence>
<evidence type="ECO:0000256" key="5">
    <source>
        <dbReference type="ARBA" id="ARBA00023136"/>
    </source>
</evidence>
<keyword evidence="2" id="KW-0813">Transport</keyword>
<feature type="transmembrane region" description="Helical" evidence="6">
    <location>
        <begin position="121"/>
        <end position="145"/>
    </location>
</feature>
<feature type="transmembrane region" description="Helical" evidence="6">
    <location>
        <begin position="319"/>
        <end position="342"/>
    </location>
</feature>
<dbReference type="KEGG" id="ccac:CcaHIS019_0301260"/>
<feature type="transmembrane region" description="Helical" evidence="6">
    <location>
        <begin position="438"/>
        <end position="461"/>
    </location>
</feature>
<dbReference type="GO" id="GO:0016020">
    <property type="term" value="C:membrane"/>
    <property type="evidence" value="ECO:0007669"/>
    <property type="project" value="UniProtKB-SubCell"/>
</dbReference>
<evidence type="ECO:0000256" key="2">
    <source>
        <dbReference type="ARBA" id="ARBA00022448"/>
    </source>
</evidence>
<dbReference type="GO" id="GO:0022857">
    <property type="term" value="F:transmembrane transporter activity"/>
    <property type="evidence" value="ECO:0007669"/>
    <property type="project" value="InterPro"/>
</dbReference>
<organism evidence="7 8">
    <name type="scientific">Cutaneotrichosporon cavernicola</name>
    <dbReference type="NCBI Taxonomy" id="279322"/>
    <lineage>
        <taxon>Eukaryota</taxon>
        <taxon>Fungi</taxon>
        <taxon>Dikarya</taxon>
        <taxon>Basidiomycota</taxon>
        <taxon>Agaricomycotina</taxon>
        <taxon>Tremellomycetes</taxon>
        <taxon>Trichosporonales</taxon>
        <taxon>Trichosporonaceae</taxon>
        <taxon>Cutaneotrichosporon</taxon>
    </lineage>
</organism>
<feature type="transmembrane region" description="Helical" evidence="6">
    <location>
        <begin position="157"/>
        <end position="179"/>
    </location>
</feature>
<keyword evidence="3 6" id="KW-0812">Transmembrane</keyword>
<feature type="transmembrane region" description="Helical" evidence="6">
    <location>
        <begin position="64"/>
        <end position="84"/>
    </location>
</feature>
<comment type="subcellular location">
    <subcellularLocation>
        <location evidence="1">Membrane</location>
        <topology evidence="1">Multi-pass membrane protein</topology>
    </subcellularLocation>
</comment>
<keyword evidence="4 6" id="KW-1133">Transmembrane helix</keyword>
<keyword evidence="5 6" id="KW-0472">Membrane</keyword>
<reference evidence="7" key="1">
    <citation type="journal article" date="2023" name="BMC Genomics">
        <title>Chromosome-level genome assemblies of Cutaneotrichosporon spp. (Trichosporonales, Basidiomycota) reveal imbalanced evolution between nucleotide sequences and chromosome synteny.</title>
        <authorList>
            <person name="Kobayashi Y."/>
            <person name="Kayamori A."/>
            <person name="Aoki K."/>
            <person name="Shiwa Y."/>
            <person name="Matsutani M."/>
            <person name="Fujita N."/>
            <person name="Sugita T."/>
            <person name="Iwasaki W."/>
            <person name="Tanaka N."/>
            <person name="Takashima M."/>
        </authorList>
    </citation>
    <scope>NUCLEOTIDE SEQUENCE</scope>
    <source>
        <strain evidence="7">HIS019</strain>
    </source>
</reference>
<evidence type="ECO:0000313" key="7">
    <source>
        <dbReference type="EMBL" id="BEI90056.1"/>
    </source>
</evidence>
<dbReference type="AlphaFoldDB" id="A0AA48I2S9"/>
<feature type="transmembrane region" description="Helical" evidence="6">
    <location>
        <begin position="363"/>
        <end position="383"/>
    </location>
</feature>
<dbReference type="PANTHER" id="PTHR45649">
    <property type="entry name" value="AMINO-ACID PERMEASE BAT1"/>
    <property type="match status" value="1"/>
</dbReference>
<dbReference type="EMBL" id="AP028214">
    <property type="protein sequence ID" value="BEI90056.1"/>
    <property type="molecule type" value="Genomic_DNA"/>
</dbReference>